<keyword evidence="3 6" id="KW-0812">Transmembrane</keyword>
<feature type="transmembrane region" description="Helical" evidence="6">
    <location>
        <begin position="140"/>
        <end position="163"/>
    </location>
</feature>
<keyword evidence="5 6" id="KW-0472">Membrane</keyword>
<keyword evidence="4 6" id="KW-1133">Transmembrane helix</keyword>
<dbReference type="GO" id="GO:0022857">
    <property type="term" value="F:transmembrane transporter activity"/>
    <property type="evidence" value="ECO:0007669"/>
    <property type="project" value="InterPro"/>
</dbReference>
<keyword evidence="2" id="KW-1003">Cell membrane</keyword>
<dbReference type="AlphaFoldDB" id="A0A6B0Z0A7"/>
<proteinExistence type="predicted"/>
<dbReference type="CDD" id="cd06579">
    <property type="entry name" value="TM_PBP1_transp_AraH_like"/>
    <property type="match status" value="1"/>
</dbReference>
<organism evidence="7">
    <name type="scientific">Caldilineaceae bacterium SB0664_bin_27</name>
    <dbReference type="NCBI Taxonomy" id="2605260"/>
    <lineage>
        <taxon>Bacteria</taxon>
        <taxon>Bacillati</taxon>
        <taxon>Chloroflexota</taxon>
        <taxon>Caldilineae</taxon>
        <taxon>Caldilineales</taxon>
        <taxon>Caldilineaceae</taxon>
    </lineage>
</organism>
<sequence length="336" mass="34031">MSQSPQPSQAGATEAAPAGFAARAASIVSERPTLALTGILAVLVLVTGLIEPNYLSVSGARNTLLQAAPLGILAGAQTILMLTGGIDLSVTMVATGSAYVAANQSPEGAVIAILLGIVVGLAVGSANGVGVAVFRVNPLIMTLAMSGILLGLFTAWAQTILQGSTQMGPFIKLIGGGSFLGNRIPYSVVVWALIAGGLIWLLRRTGWGRLLYAIGDNEIAVRLAGVRVWQVRITAYIVAGVLGSISGILLGGRTGAVDLQLANAFLLPSVAAAVIGGTSIFGGVGGYAGTILGALILSVLNSMLTFLNVGQAIQQVVYGTIVLALAWGYAGLTRRA</sequence>
<evidence type="ECO:0000256" key="4">
    <source>
        <dbReference type="ARBA" id="ARBA00022989"/>
    </source>
</evidence>
<feature type="transmembrane region" description="Helical" evidence="6">
    <location>
        <begin position="316"/>
        <end position="332"/>
    </location>
</feature>
<dbReference type="EMBL" id="VXRG01000144">
    <property type="protein sequence ID" value="MXY95322.1"/>
    <property type="molecule type" value="Genomic_DNA"/>
</dbReference>
<protein>
    <submittedName>
        <fullName evidence="7">ABC transporter permease</fullName>
    </submittedName>
</protein>
<feature type="transmembrane region" description="Helical" evidence="6">
    <location>
        <begin position="287"/>
        <end position="309"/>
    </location>
</feature>
<comment type="subcellular location">
    <subcellularLocation>
        <location evidence="1">Cell membrane</location>
        <topology evidence="1">Multi-pass membrane protein</topology>
    </subcellularLocation>
</comment>
<evidence type="ECO:0000256" key="5">
    <source>
        <dbReference type="ARBA" id="ARBA00023136"/>
    </source>
</evidence>
<feature type="transmembrane region" description="Helical" evidence="6">
    <location>
        <begin position="109"/>
        <end position="134"/>
    </location>
</feature>
<evidence type="ECO:0000256" key="6">
    <source>
        <dbReference type="SAM" id="Phobius"/>
    </source>
</evidence>
<dbReference type="PANTHER" id="PTHR32196">
    <property type="entry name" value="ABC TRANSPORTER PERMEASE PROTEIN YPHD-RELATED-RELATED"/>
    <property type="match status" value="1"/>
</dbReference>
<feature type="transmembrane region" description="Helical" evidence="6">
    <location>
        <begin position="184"/>
        <end position="202"/>
    </location>
</feature>
<feature type="transmembrane region" description="Helical" evidence="6">
    <location>
        <begin position="264"/>
        <end position="281"/>
    </location>
</feature>
<reference evidence="7" key="1">
    <citation type="submission" date="2019-09" db="EMBL/GenBank/DDBJ databases">
        <title>Characterisation of the sponge microbiome using genome-centric metagenomics.</title>
        <authorList>
            <person name="Engelberts J.P."/>
            <person name="Robbins S.J."/>
            <person name="De Goeij J.M."/>
            <person name="Aranda M."/>
            <person name="Bell S.C."/>
            <person name="Webster N.S."/>
        </authorList>
    </citation>
    <scope>NUCLEOTIDE SEQUENCE</scope>
    <source>
        <strain evidence="7">SB0664_bin_27</strain>
    </source>
</reference>
<feature type="transmembrane region" description="Helical" evidence="6">
    <location>
        <begin position="33"/>
        <end position="50"/>
    </location>
</feature>
<dbReference type="PANTHER" id="PTHR32196:SF72">
    <property type="entry name" value="RIBOSE IMPORT PERMEASE PROTEIN RBSC"/>
    <property type="match status" value="1"/>
</dbReference>
<evidence type="ECO:0000256" key="3">
    <source>
        <dbReference type="ARBA" id="ARBA00022692"/>
    </source>
</evidence>
<name>A0A6B0Z0A7_9CHLR</name>
<feature type="transmembrane region" description="Helical" evidence="6">
    <location>
        <begin position="70"/>
        <end position="102"/>
    </location>
</feature>
<dbReference type="Pfam" id="PF02653">
    <property type="entry name" value="BPD_transp_2"/>
    <property type="match status" value="1"/>
</dbReference>
<gene>
    <name evidence="7" type="ORF">F4Y42_17915</name>
</gene>
<evidence type="ECO:0000313" key="7">
    <source>
        <dbReference type="EMBL" id="MXY95322.1"/>
    </source>
</evidence>
<dbReference type="InterPro" id="IPR001851">
    <property type="entry name" value="ABC_transp_permease"/>
</dbReference>
<evidence type="ECO:0000256" key="2">
    <source>
        <dbReference type="ARBA" id="ARBA00022475"/>
    </source>
</evidence>
<feature type="transmembrane region" description="Helical" evidence="6">
    <location>
        <begin position="233"/>
        <end position="252"/>
    </location>
</feature>
<dbReference type="GO" id="GO:0005886">
    <property type="term" value="C:plasma membrane"/>
    <property type="evidence" value="ECO:0007669"/>
    <property type="project" value="UniProtKB-SubCell"/>
</dbReference>
<evidence type="ECO:0000256" key="1">
    <source>
        <dbReference type="ARBA" id="ARBA00004651"/>
    </source>
</evidence>
<comment type="caution">
    <text evidence="7">The sequence shown here is derived from an EMBL/GenBank/DDBJ whole genome shotgun (WGS) entry which is preliminary data.</text>
</comment>
<accession>A0A6B0Z0A7</accession>